<dbReference type="InterPro" id="IPR036291">
    <property type="entry name" value="NAD(P)-bd_dom_sf"/>
</dbReference>
<dbReference type="PROSITE" id="PS00061">
    <property type="entry name" value="ADH_SHORT"/>
    <property type="match status" value="1"/>
</dbReference>
<dbReference type="PANTHER" id="PTHR43008">
    <property type="entry name" value="BENZIL REDUCTASE"/>
    <property type="match status" value="1"/>
</dbReference>
<dbReference type="AlphaFoldDB" id="A0A0D2PFU8"/>
<dbReference type="FunFam" id="3.40.50.720:FF:000245">
    <property type="entry name" value="Short chain dehydrogenase, putative"/>
    <property type="match status" value="1"/>
</dbReference>
<proteinExistence type="inferred from homology"/>
<dbReference type="PRINTS" id="PR00081">
    <property type="entry name" value="GDHRDH"/>
</dbReference>
<dbReference type="EMBL" id="KN817524">
    <property type="protein sequence ID" value="KJA27446.1"/>
    <property type="molecule type" value="Genomic_DNA"/>
</dbReference>
<evidence type="ECO:0008006" key="6">
    <source>
        <dbReference type="Google" id="ProtNLM"/>
    </source>
</evidence>
<sequence length="297" mass="32188">MPPAVQSMSPLAPIGVSAALETANDQSVKPKPKIFDEFALIDRVGIVSGGNRGLGLEMALALCEAGARAIYCFDLPATPSEEWQKTQNYIRKMDNGSRLEYVSVDVTKQEDVWKQAKDIGDKEGRMDICVAAAGILKTHTDCLTYPAEQFKAVLDVNTNGVLYTAQAAGQQMRRYGKGGSIILIASMSGSITNRDHAWVSYNTSKSAVLQMARSMACELGTENIRVNSLSPGHIYTSMTAAYLDTQPHLLEKWSNLNPMGRIGRPDELRGVVTWLASDASSFCTGSDILVSGGHHAW</sequence>
<dbReference type="PANTHER" id="PTHR43008:SF4">
    <property type="entry name" value="CHAIN DEHYDROGENASE, PUTATIVE (AFU_ORTHOLOGUE AFUA_4G08710)-RELATED"/>
    <property type="match status" value="1"/>
</dbReference>
<evidence type="ECO:0000256" key="3">
    <source>
        <dbReference type="ARBA" id="ARBA00023002"/>
    </source>
</evidence>
<keyword evidence="2" id="KW-0521">NADP</keyword>
<dbReference type="PRINTS" id="PR00080">
    <property type="entry name" value="SDRFAMILY"/>
</dbReference>
<keyword evidence="5" id="KW-1185">Reference proteome</keyword>
<evidence type="ECO:0000313" key="5">
    <source>
        <dbReference type="Proteomes" id="UP000054270"/>
    </source>
</evidence>
<organism evidence="4 5">
    <name type="scientific">Hypholoma sublateritium (strain FD-334 SS-4)</name>
    <dbReference type="NCBI Taxonomy" id="945553"/>
    <lineage>
        <taxon>Eukaryota</taxon>
        <taxon>Fungi</taxon>
        <taxon>Dikarya</taxon>
        <taxon>Basidiomycota</taxon>
        <taxon>Agaricomycotina</taxon>
        <taxon>Agaricomycetes</taxon>
        <taxon>Agaricomycetidae</taxon>
        <taxon>Agaricales</taxon>
        <taxon>Agaricineae</taxon>
        <taxon>Strophariaceae</taxon>
        <taxon>Hypholoma</taxon>
    </lineage>
</organism>
<dbReference type="OMA" id="EYYRIDV"/>
<evidence type="ECO:0000256" key="2">
    <source>
        <dbReference type="ARBA" id="ARBA00022857"/>
    </source>
</evidence>
<evidence type="ECO:0000256" key="1">
    <source>
        <dbReference type="ARBA" id="ARBA00006484"/>
    </source>
</evidence>
<gene>
    <name evidence="4" type="ORF">HYPSUDRAFT_35336</name>
</gene>
<evidence type="ECO:0000313" key="4">
    <source>
        <dbReference type="EMBL" id="KJA27446.1"/>
    </source>
</evidence>
<dbReference type="InterPro" id="IPR020904">
    <property type="entry name" value="Sc_DH/Rdtase_CS"/>
</dbReference>
<comment type="similarity">
    <text evidence="1">Belongs to the short-chain dehydrogenases/reductases (SDR) family.</text>
</comment>
<reference evidence="5" key="1">
    <citation type="submission" date="2014-04" db="EMBL/GenBank/DDBJ databases">
        <title>Evolutionary Origins and Diversification of the Mycorrhizal Mutualists.</title>
        <authorList>
            <consortium name="DOE Joint Genome Institute"/>
            <consortium name="Mycorrhizal Genomics Consortium"/>
            <person name="Kohler A."/>
            <person name="Kuo A."/>
            <person name="Nagy L.G."/>
            <person name="Floudas D."/>
            <person name="Copeland A."/>
            <person name="Barry K.W."/>
            <person name="Cichocki N."/>
            <person name="Veneault-Fourrey C."/>
            <person name="LaButti K."/>
            <person name="Lindquist E.A."/>
            <person name="Lipzen A."/>
            <person name="Lundell T."/>
            <person name="Morin E."/>
            <person name="Murat C."/>
            <person name="Riley R."/>
            <person name="Ohm R."/>
            <person name="Sun H."/>
            <person name="Tunlid A."/>
            <person name="Henrissat B."/>
            <person name="Grigoriev I.V."/>
            <person name="Hibbett D.S."/>
            <person name="Martin F."/>
        </authorList>
    </citation>
    <scope>NUCLEOTIDE SEQUENCE [LARGE SCALE GENOMIC DNA]</scope>
    <source>
        <strain evidence="5">FD-334 SS-4</strain>
    </source>
</reference>
<dbReference type="Pfam" id="PF13561">
    <property type="entry name" value="adh_short_C2"/>
    <property type="match status" value="1"/>
</dbReference>
<dbReference type="STRING" id="945553.A0A0D2PFU8"/>
<dbReference type="SUPFAM" id="SSF51735">
    <property type="entry name" value="NAD(P)-binding Rossmann-fold domains"/>
    <property type="match status" value="1"/>
</dbReference>
<dbReference type="OrthoDB" id="1669814at2759"/>
<dbReference type="GO" id="GO:0016616">
    <property type="term" value="F:oxidoreductase activity, acting on the CH-OH group of donors, NAD or NADP as acceptor"/>
    <property type="evidence" value="ECO:0007669"/>
    <property type="project" value="UniProtKB-ARBA"/>
</dbReference>
<protein>
    <recommendedName>
        <fullName evidence="6">Sorbose reductase sou1</fullName>
    </recommendedName>
</protein>
<dbReference type="GO" id="GO:0050664">
    <property type="term" value="F:oxidoreductase activity, acting on NAD(P)H, oxygen as acceptor"/>
    <property type="evidence" value="ECO:0007669"/>
    <property type="project" value="TreeGrafter"/>
</dbReference>
<name>A0A0D2PFU8_HYPSF</name>
<accession>A0A0D2PFU8</accession>
<dbReference type="Proteomes" id="UP000054270">
    <property type="component" value="Unassembled WGS sequence"/>
</dbReference>
<keyword evidence="3" id="KW-0560">Oxidoreductase</keyword>
<dbReference type="InterPro" id="IPR002347">
    <property type="entry name" value="SDR_fam"/>
</dbReference>
<dbReference type="Gene3D" id="3.40.50.720">
    <property type="entry name" value="NAD(P)-binding Rossmann-like Domain"/>
    <property type="match status" value="1"/>
</dbReference>